<dbReference type="Proteomes" id="UP000030651">
    <property type="component" value="Unassembled WGS sequence"/>
</dbReference>
<dbReference type="PANTHER" id="PTHR31465">
    <property type="entry name" value="PROTEIN RTA1-RELATED"/>
    <property type="match status" value="1"/>
</dbReference>
<protein>
    <submittedName>
        <fullName evidence="6">Uncharacterized protein</fullName>
    </submittedName>
</protein>
<dbReference type="InParanoid" id="W3X3N5"/>
<feature type="transmembrane region" description="Helical" evidence="5">
    <location>
        <begin position="205"/>
        <end position="225"/>
    </location>
</feature>
<dbReference type="InterPro" id="IPR007568">
    <property type="entry name" value="RTA1"/>
</dbReference>
<feature type="transmembrane region" description="Helical" evidence="5">
    <location>
        <begin position="20"/>
        <end position="38"/>
    </location>
</feature>
<dbReference type="PANTHER" id="PTHR31465:SF34">
    <property type="entry name" value="DOMAIN PROTEIN, PUTATIVE (AFU_ORTHOLOGUE AFUA_3G00480)-RELATED"/>
    <property type="match status" value="1"/>
</dbReference>
<keyword evidence="4 5" id="KW-0472">Membrane</keyword>
<dbReference type="OrthoDB" id="3358017at2759"/>
<reference evidence="7" key="1">
    <citation type="journal article" date="2015" name="BMC Genomics">
        <title>Genomic and transcriptomic analysis of the endophytic fungus Pestalotiopsis fici reveals its lifestyle and high potential for synthesis of natural products.</title>
        <authorList>
            <person name="Wang X."/>
            <person name="Zhang X."/>
            <person name="Liu L."/>
            <person name="Xiang M."/>
            <person name="Wang W."/>
            <person name="Sun X."/>
            <person name="Che Y."/>
            <person name="Guo L."/>
            <person name="Liu G."/>
            <person name="Guo L."/>
            <person name="Wang C."/>
            <person name="Yin W.B."/>
            <person name="Stadler M."/>
            <person name="Zhang X."/>
            <person name="Liu X."/>
        </authorList>
    </citation>
    <scope>NUCLEOTIDE SEQUENCE [LARGE SCALE GENOMIC DNA]</scope>
    <source>
        <strain evidence="7">W106-1 / CGMCC3.15140</strain>
    </source>
</reference>
<proteinExistence type="predicted"/>
<name>W3X3N5_PESFW</name>
<evidence type="ECO:0000256" key="4">
    <source>
        <dbReference type="ARBA" id="ARBA00023136"/>
    </source>
</evidence>
<feature type="transmembrane region" description="Helical" evidence="5">
    <location>
        <begin position="45"/>
        <end position="65"/>
    </location>
</feature>
<evidence type="ECO:0000256" key="5">
    <source>
        <dbReference type="SAM" id="Phobius"/>
    </source>
</evidence>
<keyword evidence="7" id="KW-1185">Reference proteome</keyword>
<dbReference type="Pfam" id="PF04479">
    <property type="entry name" value="RTA1"/>
    <property type="match status" value="1"/>
</dbReference>
<evidence type="ECO:0000256" key="3">
    <source>
        <dbReference type="ARBA" id="ARBA00022989"/>
    </source>
</evidence>
<dbReference type="HOGENOM" id="CLU_033465_0_1_1"/>
<evidence type="ECO:0000313" key="7">
    <source>
        <dbReference type="Proteomes" id="UP000030651"/>
    </source>
</evidence>
<feature type="transmembrane region" description="Helical" evidence="5">
    <location>
        <begin position="253"/>
        <end position="273"/>
    </location>
</feature>
<keyword evidence="2 5" id="KW-0812">Transmembrane</keyword>
<feature type="transmembrane region" description="Helical" evidence="5">
    <location>
        <begin position="162"/>
        <end position="184"/>
    </location>
</feature>
<dbReference type="GO" id="GO:0016020">
    <property type="term" value="C:membrane"/>
    <property type="evidence" value="ECO:0007669"/>
    <property type="project" value="UniProtKB-SubCell"/>
</dbReference>
<keyword evidence="3 5" id="KW-1133">Transmembrane helix</keyword>
<organism evidence="6 7">
    <name type="scientific">Pestalotiopsis fici (strain W106-1 / CGMCC3.15140)</name>
    <dbReference type="NCBI Taxonomy" id="1229662"/>
    <lineage>
        <taxon>Eukaryota</taxon>
        <taxon>Fungi</taxon>
        <taxon>Dikarya</taxon>
        <taxon>Ascomycota</taxon>
        <taxon>Pezizomycotina</taxon>
        <taxon>Sordariomycetes</taxon>
        <taxon>Xylariomycetidae</taxon>
        <taxon>Amphisphaeriales</taxon>
        <taxon>Sporocadaceae</taxon>
        <taxon>Pestalotiopsis</taxon>
    </lineage>
</organism>
<feature type="transmembrane region" description="Helical" evidence="5">
    <location>
        <begin position="85"/>
        <end position="107"/>
    </location>
</feature>
<sequence>MAEAGEPILGSLYVYAPNKGAPIFFAIAYALSTGFHIWQCIRYKAFKLVGLHSICALLFTLGYALRAYGAFNNNYLYSETDQTPLIMFILSQVFIFICPPLLELANYHILGRTFYYVPYIAPLPPGRVLATFGGLMAVVETLNALGVALSANAASTETVQTLGANMTVAALSIQFFVILTFYCMAGMFHWRCIKAGLHTTAIRTILDTLYASMFLILARCIYRMVEHTTGSTNIDLDNIEVLQRLSPVLRYEVFFYIFEATFMLFNSILWNIWHPGRFLPREHHIYLAQDGSEVQGQEDMDDRPLIVKTANVLTFGLLFRRKRNVLQIPETQELGDMQSANRA</sequence>
<dbReference type="eggNOG" id="ENOG502RNSS">
    <property type="taxonomic scope" value="Eukaryota"/>
</dbReference>
<evidence type="ECO:0000256" key="2">
    <source>
        <dbReference type="ARBA" id="ARBA00022692"/>
    </source>
</evidence>
<gene>
    <name evidence="6" type="ORF">PFICI_07556</name>
</gene>
<evidence type="ECO:0000256" key="1">
    <source>
        <dbReference type="ARBA" id="ARBA00004141"/>
    </source>
</evidence>
<dbReference type="GeneID" id="19272569"/>
<dbReference type="RefSeq" id="XP_007834328.1">
    <property type="nucleotide sequence ID" value="XM_007836137.1"/>
</dbReference>
<evidence type="ECO:0000313" key="6">
    <source>
        <dbReference type="EMBL" id="ETS80027.1"/>
    </source>
</evidence>
<dbReference type="AlphaFoldDB" id="W3X3N5"/>
<dbReference type="KEGG" id="pfy:PFICI_07556"/>
<accession>W3X3N5</accession>
<dbReference type="OMA" id="QVFIYVC"/>
<comment type="subcellular location">
    <subcellularLocation>
        <location evidence="1">Membrane</location>
        <topology evidence="1">Multi-pass membrane protein</topology>
    </subcellularLocation>
</comment>
<dbReference type="EMBL" id="KI912113">
    <property type="protein sequence ID" value="ETS80027.1"/>
    <property type="molecule type" value="Genomic_DNA"/>
</dbReference>